<dbReference type="GeneID" id="111349170"/>
<dbReference type="RefSeq" id="XP_022815935.1">
    <property type="nucleotide sequence ID" value="XM_022960167.1"/>
</dbReference>
<evidence type="ECO:0000313" key="1">
    <source>
        <dbReference type="Proteomes" id="UP000301870"/>
    </source>
</evidence>
<dbReference type="InterPro" id="IPR036322">
    <property type="entry name" value="WD40_repeat_dom_sf"/>
</dbReference>
<dbReference type="InterPro" id="IPR015943">
    <property type="entry name" value="WD40/YVTN_repeat-like_dom_sf"/>
</dbReference>
<keyword evidence="1" id="KW-1185">Reference proteome</keyword>
<dbReference type="OrthoDB" id="1602884at2759"/>
<dbReference type="AlphaFoldDB" id="A0A9J7DPD3"/>
<organism evidence="1 2">
    <name type="scientific">Spodoptera litura</name>
    <name type="common">Asian cotton leafworm</name>
    <dbReference type="NCBI Taxonomy" id="69820"/>
    <lineage>
        <taxon>Eukaryota</taxon>
        <taxon>Metazoa</taxon>
        <taxon>Ecdysozoa</taxon>
        <taxon>Arthropoda</taxon>
        <taxon>Hexapoda</taxon>
        <taxon>Insecta</taxon>
        <taxon>Pterygota</taxon>
        <taxon>Neoptera</taxon>
        <taxon>Endopterygota</taxon>
        <taxon>Lepidoptera</taxon>
        <taxon>Glossata</taxon>
        <taxon>Ditrysia</taxon>
        <taxon>Noctuoidea</taxon>
        <taxon>Noctuidae</taxon>
        <taxon>Amphipyrinae</taxon>
        <taxon>Spodoptera</taxon>
    </lineage>
</organism>
<dbReference type="GO" id="GO:0000922">
    <property type="term" value="C:spindle pole"/>
    <property type="evidence" value="ECO:0007669"/>
    <property type="project" value="TreeGrafter"/>
</dbReference>
<dbReference type="GO" id="GO:0005737">
    <property type="term" value="C:cytoplasm"/>
    <property type="evidence" value="ECO:0007669"/>
    <property type="project" value="TreeGrafter"/>
</dbReference>
<dbReference type="GO" id="GO:0036064">
    <property type="term" value="C:ciliary basal body"/>
    <property type="evidence" value="ECO:0007669"/>
    <property type="project" value="TreeGrafter"/>
</dbReference>
<dbReference type="Proteomes" id="UP000301870">
    <property type="component" value="Chromosome 1"/>
</dbReference>
<dbReference type="KEGG" id="sliu:111349170"/>
<dbReference type="GO" id="GO:0043015">
    <property type="term" value="F:gamma-tubulin binding"/>
    <property type="evidence" value="ECO:0007669"/>
    <property type="project" value="TreeGrafter"/>
</dbReference>
<dbReference type="GO" id="GO:0007020">
    <property type="term" value="P:microtubule nucleation"/>
    <property type="evidence" value="ECO:0007669"/>
    <property type="project" value="TreeGrafter"/>
</dbReference>
<proteinExistence type="predicted"/>
<dbReference type="GO" id="GO:0005814">
    <property type="term" value="C:centriole"/>
    <property type="evidence" value="ECO:0007669"/>
    <property type="project" value="TreeGrafter"/>
</dbReference>
<dbReference type="GO" id="GO:0005813">
    <property type="term" value="C:centrosome"/>
    <property type="evidence" value="ECO:0007669"/>
    <property type="project" value="TreeGrafter"/>
</dbReference>
<accession>A0A9J7DPD3</accession>
<dbReference type="PANTHER" id="PTHR44414">
    <property type="entry name" value="PROTEIN NEDD1"/>
    <property type="match status" value="1"/>
</dbReference>
<dbReference type="InterPro" id="IPR001680">
    <property type="entry name" value="WD40_rpt"/>
</dbReference>
<dbReference type="CTD" id="35130"/>
<evidence type="ECO:0000313" key="2">
    <source>
        <dbReference type="RefSeq" id="XP_022815935.1"/>
    </source>
</evidence>
<dbReference type="PANTHER" id="PTHR44414:SF1">
    <property type="entry name" value="PROTEIN NEDD1"/>
    <property type="match status" value="1"/>
</dbReference>
<reference evidence="2" key="1">
    <citation type="submission" date="2025-08" db="UniProtKB">
        <authorList>
            <consortium name="RefSeq"/>
        </authorList>
    </citation>
    <scope>IDENTIFICATION</scope>
    <source>
        <strain evidence="2">Ishihara</strain>
        <tissue evidence="2">Whole body</tissue>
    </source>
</reference>
<dbReference type="InterPro" id="IPR052818">
    <property type="entry name" value="NEDD1_Spindle_Assembly"/>
</dbReference>
<sequence length="538" mass="60810">MYFSSISSRLLLYDTNSWDLKKSYWCYEGLLRDISWSDDSKYLLQVNSKGVVEILSPADHDIRTLQHIPLKDTWSASFHRDGHRNIAIGTKSGNVMIWDTKNKNITKTFPTPCQQSCVNFVSYNAKNTSLAASMQNGDTVIYGLVSNIPVLTVKLSCSKSITAMKFHHECRSLLGLATDEGHIVIRDITTNKDKAFFENVHASPVSDIAYSLINKDVMLSTGYDKIMHVYDVRLQNVVSTIRTSYTLTSLAINSENQVALGTKNGLVLMYDLRDLTAPSKVLKGHEEEVHKVAFQPMRRKMISADISLREEIEIHNSQSPHKNSSPVRHHRTSDMFFVSDSPPRINNLDISPQGGDAKADSFLVMMGLDKSNDFEEEANKSTEFERRSDRHDIRYRQLDAEKNISKVSTPINSRTTENLGFSSPVITNGVPDDERVSNVNLSLLKPSNSTQALAVESKAVDDLKDFIKLTLGDVADDNRNYFLHIMMALTKQKLYLEKQLSGMSEQLQNMMHIQNALVETNRKLAFEIDQLKARQSYL</sequence>
<dbReference type="SMART" id="SM00320">
    <property type="entry name" value="WD40"/>
    <property type="match status" value="6"/>
</dbReference>
<dbReference type="GO" id="GO:0000278">
    <property type="term" value="P:mitotic cell cycle"/>
    <property type="evidence" value="ECO:0007669"/>
    <property type="project" value="TreeGrafter"/>
</dbReference>
<protein>
    <submittedName>
        <fullName evidence="2">Uncharacterized protein LOC111349170</fullName>
    </submittedName>
</protein>
<name>A0A9J7DPD3_SPOLT</name>
<dbReference type="SUPFAM" id="SSF50978">
    <property type="entry name" value="WD40 repeat-like"/>
    <property type="match status" value="2"/>
</dbReference>
<gene>
    <name evidence="2" type="primary">LOC111349170</name>
</gene>
<dbReference type="Gene3D" id="2.130.10.10">
    <property type="entry name" value="YVTN repeat-like/Quinoprotein amine dehydrogenase"/>
    <property type="match status" value="2"/>
</dbReference>